<dbReference type="AlphaFoldDB" id="R9P0A0"/>
<sequence>MVVVVDTLDEDSNEDEEEDDEGACPDADDDAESIDDRLVLEKLLELTMDGGDRLVDQSMCCGQPMSKGPREGRKVDLYLPIFVQGRSTLRGARQVPIRRQCGVDDTALNRGSSPTGRKTGVMQALGKDYRREISELQSKRKVDTKSTSSSGVSLPFCDLSGGIRSVQIGGVDENEIPVDSRSIDRSQKRTRYCLQQPGPDVYHGPVPSLMAIARLYRSTGGLRHRLSRPRFEHLENVGVPSTSVSRARDY</sequence>
<protein>
    <submittedName>
        <fullName evidence="2">Uncharacterized protein</fullName>
    </submittedName>
</protein>
<accession>R9P0A0</accession>
<dbReference type="EMBL" id="DF238785">
    <property type="protein sequence ID" value="GAC94618.1"/>
    <property type="molecule type" value="Genomic_DNA"/>
</dbReference>
<keyword evidence="3" id="KW-1185">Reference proteome</keyword>
<dbReference type="RefSeq" id="XP_012188205.1">
    <property type="nucleotide sequence ID" value="XM_012332815.1"/>
</dbReference>
<reference evidence="3" key="1">
    <citation type="journal article" date="2013" name="Genome Announc.">
        <title>Draft genome sequence of the basidiomycetous yeast-like fungus Pseudozyma hubeiensis SY62, which produces an abundant amount of the biosurfactant mannosylerythritol lipids.</title>
        <authorList>
            <person name="Konishi M."/>
            <person name="Hatada Y."/>
            <person name="Horiuchi J."/>
        </authorList>
    </citation>
    <scope>NUCLEOTIDE SEQUENCE [LARGE SCALE GENOMIC DNA]</scope>
    <source>
        <strain evidence="3">SY62</strain>
    </source>
</reference>
<evidence type="ECO:0000313" key="2">
    <source>
        <dbReference type="EMBL" id="GAC94618.1"/>
    </source>
</evidence>
<dbReference type="GeneID" id="24107484"/>
<dbReference type="HOGENOM" id="CLU_1111789_0_0_1"/>
<proteinExistence type="predicted"/>
<evidence type="ECO:0000313" key="3">
    <source>
        <dbReference type="Proteomes" id="UP000014071"/>
    </source>
</evidence>
<feature type="region of interest" description="Disordered" evidence="1">
    <location>
        <begin position="1"/>
        <end position="32"/>
    </location>
</feature>
<gene>
    <name evidence="2" type="ORF">PHSY_002191</name>
</gene>
<evidence type="ECO:0000256" key="1">
    <source>
        <dbReference type="SAM" id="MobiDB-lite"/>
    </source>
</evidence>
<dbReference type="Proteomes" id="UP000014071">
    <property type="component" value="Unassembled WGS sequence"/>
</dbReference>
<feature type="compositionally biased region" description="Acidic residues" evidence="1">
    <location>
        <begin position="7"/>
        <end position="32"/>
    </location>
</feature>
<name>R9P0A0_PSEHS</name>
<organism evidence="2 3">
    <name type="scientific">Pseudozyma hubeiensis (strain SY62)</name>
    <name type="common">Yeast</name>
    <dbReference type="NCBI Taxonomy" id="1305764"/>
    <lineage>
        <taxon>Eukaryota</taxon>
        <taxon>Fungi</taxon>
        <taxon>Dikarya</taxon>
        <taxon>Basidiomycota</taxon>
        <taxon>Ustilaginomycotina</taxon>
        <taxon>Ustilaginomycetes</taxon>
        <taxon>Ustilaginales</taxon>
        <taxon>Ustilaginaceae</taxon>
        <taxon>Pseudozyma</taxon>
    </lineage>
</organism>